<accession>D1BUL1</accession>
<feature type="compositionally biased region" description="Pro residues" evidence="1">
    <location>
        <begin position="42"/>
        <end position="66"/>
    </location>
</feature>
<keyword evidence="2" id="KW-1133">Transmembrane helix</keyword>
<keyword evidence="2" id="KW-0472">Membrane</keyword>
<sequence length="350" mass="35887">MSNDQQPPYGGFPQQPAGFPQEPAGGLTPQPGAGYPQQPGTGYPPQPGAGYPPPGPGGYPPAPAPAPRSRRKVFLVGGLILGVLLIAQAAVLLVDLTLSKTETTHRTYDAVSVVELVADGAVNVAAAEGDIEVDAVAHSGIRAPRYSVQEQGDRLVVTHRCGPWSWGTWRCSGGLDVTLPADTEVVVRTSNGDVVASGLAGDANLRTSNGRIEALRIDGRLTARTSNGSIAVRDAGGDVEARTSNGSVEVARVGGSLEAETSNGRVDVRDVAGDARATASNGRIDVEQVGGNVFARTSNGPVTVRGSGDPVRLTIDTSNGSQTIEGATDPAATRTVEIRSSNGDVAYLAP</sequence>
<dbReference type="EMBL" id="CP001821">
    <property type="protein sequence ID" value="ACZ29252.1"/>
    <property type="molecule type" value="Genomic_DNA"/>
</dbReference>
<dbReference type="HOGENOM" id="CLU_068453_0_0_11"/>
<reference evidence="3 4" key="2">
    <citation type="journal article" date="2010" name="Stand. Genomic Sci.">
        <title>Complete genome sequence of Xylanimonas cellulosilytica type strain (XIL07).</title>
        <authorList>
            <person name="Foster B."/>
            <person name="Pukall R."/>
            <person name="Abt B."/>
            <person name="Nolan M."/>
            <person name="Glavina Del Rio T."/>
            <person name="Chen F."/>
            <person name="Lucas S."/>
            <person name="Tice H."/>
            <person name="Pitluck S."/>
            <person name="Cheng J.-F."/>
            <person name="Chertkov O."/>
            <person name="Brettin T."/>
            <person name="Han C."/>
            <person name="Detter J.C."/>
            <person name="Bruce D."/>
            <person name="Goodwin L."/>
            <person name="Ivanova N."/>
            <person name="Mavromatis K."/>
            <person name="Pati A."/>
            <person name="Mikhailova N."/>
            <person name="Chen A."/>
            <person name="Palaniappan K."/>
            <person name="Land M."/>
            <person name="Hauser L."/>
            <person name="Chang Y.-J."/>
            <person name="Jeffries C.D."/>
            <person name="Chain P."/>
            <person name="Rohde M."/>
            <person name="Goeker M."/>
            <person name="Bristow J."/>
            <person name="Eisen J.A."/>
            <person name="Markowitz V."/>
            <person name="Hugenholtz P."/>
            <person name="Kyrpides N.C."/>
            <person name="Klenk H.-P."/>
            <person name="Lapidus A."/>
        </authorList>
    </citation>
    <scope>NUCLEOTIDE SEQUENCE [LARGE SCALE GENOMIC DNA]</scope>
    <source>
        <strain evidence="4">DSM 15894 / CECT 5975 / LMG 20990 / XIL07</strain>
    </source>
</reference>
<dbReference type="Gene3D" id="2.60.450.20">
    <property type="match status" value="1"/>
</dbReference>
<keyword evidence="4" id="KW-1185">Reference proteome</keyword>
<feature type="transmembrane region" description="Helical" evidence="2">
    <location>
        <begin position="73"/>
        <end position="94"/>
    </location>
</feature>
<organism evidence="3 4">
    <name type="scientific">Xylanimonas cellulosilytica (strain DSM 15894 / JCM 12276 / CECT 5975 / KCTC 9989 / LMG 20990 / NBRC 107835 / XIL07)</name>
    <dbReference type="NCBI Taxonomy" id="446471"/>
    <lineage>
        <taxon>Bacteria</taxon>
        <taxon>Bacillati</taxon>
        <taxon>Actinomycetota</taxon>
        <taxon>Actinomycetes</taxon>
        <taxon>Micrococcales</taxon>
        <taxon>Promicromonosporaceae</taxon>
        <taxon>Xylanimonas</taxon>
    </lineage>
</organism>
<reference evidence="4" key="1">
    <citation type="submission" date="2009-11" db="EMBL/GenBank/DDBJ databases">
        <title>The complete chromosome of Xylanimonas cellulosilytica DSM 15894.</title>
        <authorList>
            <consortium name="US DOE Joint Genome Institute (JGI-PGF)"/>
            <person name="Lucas S."/>
            <person name="Copeland A."/>
            <person name="Lapidus A."/>
            <person name="Glavina del Rio T."/>
            <person name="Dalin E."/>
            <person name="Tice H."/>
            <person name="Bruce D."/>
            <person name="Goodwin L."/>
            <person name="Pitluck S."/>
            <person name="Kyrpides N."/>
            <person name="Mavromatis K."/>
            <person name="Ivanova N."/>
            <person name="Mikhailova N."/>
            <person name="Foster B."/>
            <person name="Clum A."/>
            <person name="Brettin T."/>
            <person name="Detter J.C."/>
            <person name="Han C."/>
            <person name="Larimer F."/>
            <person name="Land M."/>
            <person name="Hauser L."/>
            <person name="Markowitz V."/>
            <person name="Cheng J.F."/>
            <person name="Hugenholtz P."/>
            <person name="Woyke T."/>
            <person name="Wu D."/>
            <person name="Gehrich-Schroeter G."/>
            <person name="Schneider S."/>
            <person name="Pukall S.R."/>
            <person name="Klenk H.P."/>
            <person name="Eisen J.A."/>
        </authorList>
    </citation>
    <scope>NUCLEOTIDE SEQUENCE [LARGE SCALE GENOMIC DNA]</scope>
    <source>
        <strain evidence="4">DSM 15894 / CECT 5975 / LMG 20990 / XIL07</strain>
    </source>
</reference>
<dbReference type="RefSeq" id="WP_012876997.1">
    <property type="nucleotide sequence ID" value="NC_013530.1"/>
</dbReference>
<dbReference type="eggNOG" id="COG3595">
    <property type="taxonomic scope" value="Bacteria"/>
</dbReference>
<dbReference type="OrthoDB" id="4822900at2"/>
<gene>
    <name evidence="3" type="ordered locus">Xcel_0213</name>
</gene>
<protein>
    <submittedName>
        <fullName evidence="3">Uncharacterized protein</fullName>
    </submittedName>
</protein>
<feature type="compositionally biased region" description="Low complexity" evidence="1">
    <location>
        <begin position="1"/>
        <end position="41"/>
    </location>
</feature>
<proteinExistence type="predicted"/>
<dbReference type="Proteomes" id="UP000002255">
    <property type="component" value="Chromosome"/>
</dbReference>
<evidence type="ECO:0000256" key="2">
    <source>
        <dbReference type="SAM" id="Phobius"/>
    </source>
</evidence>
<dbReference type="AlphaFoldDB" id="D1BUL1"/>
<feature type="region of interest" description="Disordered" evidence="1">
    <location>
        <begin position="1"/>
        <end position="67"/>
    </location>
</feature>
<keyword evidence="2" id="KW-0812">Transmembrane</keyword>
<dbReference type="InterPro" id="IPR047002">
    <property type="entry name" value="Tcp10_C_sf"/>
</dbReference>
<evidence type="ECO:0000313" key="4">
    <source>
        <dbReference type="Proteomes" id="UP000002255"/>
    </source>
</evidence>
<dbReference type="KEGG" id="xce:Xcel_0213"/>
<dbReference type="STRING" id="446471.Xcel_0213"/>
<evidence type="ECO:0000313" key="3">
    <source>
        <dbReference type="EMBL" id="ACZ29252.1"/>
    </source>
</evidence>
<name>D1BUL1_XYLCX</name>
<evidence type="ECO:0000256" key="1">
    <source>
        <dbReference type="SAM" id="MobiDB-lite"/>
    </source>
</evidence>